<dbReference type="OrthoDB" id="621651at2759"/>
<dbReference type="PANTHER" id="PTHR47067">
    <property type="entry name" value="TPX2 (TARGETING PROTEIN FOR XKLP2) PROTEIN FAMILY-RELATED"/>
    <property type="match status" value="1"/>
</dbReference>
<name>A0A803M6V8_CHEQI</name>
<dbReference type="KEGG" id="cqi:110712535"/>
<feature type="compositionally biased region" description="Low complexity" evidence="1">
    <location>
        <begin position="271"/>
        <end position="288"/>
    </location>
</feature>
<evidence type="ECO:0000313" key="3">
    <source>
        <dbReference type="Proteomes" id="UP000596660"/>
    </source>
</evidence>
<dbReference type="Proteomes" id="UP000596660">
    <property type="component" value="Unplaced"/>
</dbReference>
<dbReference type="RefSeq" id="XP_021746694.1">
    <property type="nucleotide sequence ID" value="XM_021891002.1"/>
</dbReference>
<evidence type="ECO:0000313" key="2">
    <source>
        <dbReference type="EnsemblPlants" id="AUR62024181-RA:cds"/>
    </source>
</evidence>
<feature type="compositionally biased region" description="Basic and acidic residues" evidence="1">
    <location>
        <begin position="256"/>
        <end position="268"/>
    </location>
</feature>
<dbReference type="PANTHER" id="PTHR47067:SF16">
    <property type="entry name" value="TPX2 (TARGETING PROTEIN FOR XKLP2) PROTEIN FAMILY"/>
    <property type="match status" value="1"/>
</dbReference>
<dbReference type="EnsemblPlants" id="AUR62024181-RA">
    <property type="protein sequence ID" value="AUR62024181-RA:cds"/>
    <property type="gene ID" value="AUR62024181"/>
</dbReference>
<dbReference type="AlphaFoldDB" id="A0A803M6V8"/>
<reference evidence="2" key="2">
    <citation type="submission" date="2021-03" db="UniProtKB">
        <authorList>
            <consortium name="EnsemblPlants"/>
        </authorList>
    </citation>
    <scope>IDENTIFICATION</scope>
</reference>
<feature type="compositionally biased region" description="Polar residues" evidence="1">
    <location>
        <begin position="415"/>
        <end position="427"/>
    </location>
</feature>
<dbReference type="Gramene" id="AUR62024181-RA">
    <property type="protein sequence ID" value="AUR62024181-RA:cds"/>
    <property type="gene ID" value="AUR62024181"/>
</dbReference>
<accession>A0A803M6V8</accession>
<feature type="compositionally biased region" description="Polar residues" evidence="1">
    <location>
        <begin position="513"/>
        <end position="532"/>
    </location>
</feature>
<keyword evidence="3" id="KW-1185">Reference proteome</keyword>
<organism evidence="2 3">
    <name type="scientific">Chenopodium quinoa</name>
    <name type="common">Quinoa</name>
    <dbReference type="NCBI Taxonomy" id="63459"/>
    <lineage>
        <taxon>Eukaryota</taxon>
        <taxon>Viridiplantae</taxon>
        <taxon>Streptophyta</taxon>
        <taxon>Embryophyta</taxon>
        <taxon>Tracheophyta</taxon>
        <taxon>Spermatophyta</taxon>
        <taxon>Magnoliopsida</taxon>
        <taxon>eudicotyledons</taxon>
        <taxon>Gunneridae</taxon>
        <taxon>Pentapetalae</taxon>
        <taxon>Caryophyllales</taxon>
        <taxon>Chenopodiaceae</taxon>
        <taxon>Chenopodioideae</taxon>
        <taxon>Atripliceae</taxon>
        <taxon>Chenopodium</taxon>
    </lineage>
</organism>
<evidence type="ECO:0008006" key="4">
    <source>
        <dbReference type="Google" id="ProtNLM"/>
    </source>
</evidence>
<feature type="region of interest" description="Disordered" evidence="1">
    <location>
        <begin position="256"/>
        <end position="306"/>
    </location>
</feature>
<feature type="compositionally biased region" description="Basic and acidic residues" evidence="1">
    <location>
        <begin position="392"/>
        <end position="414"/>
    </location>
</feature>
<feature type="region of interest" description="Disordered" evidence="1">
    <location>
        <begin position="1"/>
        <end position="24"/>
    </location>
</feature>
<protein>
    <recommendedName>
        <fullName evidence="4">TPX2 C-terminal domain-containing protein</fullName>
    </recommendedName>
</protein>
<reference evidence="2" key="1">
    <citation type="journal article" date="2017" name="Nature">
        <title>The genome of Chenopodium quinoa.</title>
        <authorList>
            <person name="Jarvis D.E."/>
            <person name="Ho Y.S."/>
            <person name="Lightfoot D.J."/>
            <person name="Schmoeckel S.M."/>
            <person name="Li B."/>
            <person name="Borm T.J.A."/>
            <person name="Ohyanagi H."/>
            <person name="Mineta K."/>
            <person name="Michell C.T."/>
            <person name="Saber N."/>
            <person name="Kharbatia N.M."/>
            <person name="Rupper R.R."/>
            <person name="Sharp A.R."/>
            <person name="Dally N."/>
            <person name="Boughton B.A."/>
            <person name="Woo Y.H."/>
            <person name="Gao G."/>
            <person name="Schijlen E.G.W.M."/>
            <person name="Guo X."/>
            <person name="Momin A.A."/>
            <person name="Negrao S."/>
            <person name="Al-Babili S."/>
            <person name="Gehring C."/>
            <person name="Roessner U."/>
            <person name="Jung C."/>
            <person name="Murphy K."/>
            <person name="Arold S.T."/>
            <person name="Gojobori T."/>
            <person name="van der Linden C.G."/>
            <person name="van Loo E.N."/>
            <person name="Jellen E.N."/>
            <person name="Maughan P.J."/>
            <person name="Tester M."/>
        </authorList>
    </citation>
    <scope>NUCLEOTIDE SEQUENCE [LARGE SCALE GENOMIC DNA]</scope>
    <source>
        <strain evidence="2">cv. PI 614886</strain>
    </source>
</reference>
<sequence>MAESACLRRSFSNPSETSHDFSEGDQVRALGDSISFGRYMSESLAWEKWSTFSHNRYLEEAEKSSKPGSVAKMKAYFEAHYGRIGAKKQAALEQASDDSSFVESEIFSSSSSPALNLDMTVPSSHSTVNELRRSLSSPALNPETALLNSYSTADEFPRNDTPNVEPLSVIVSSCDSSKTKELQNEEDIIVEPSSNIDYKECPEVQVDQCEDAEVNASITENSVEIKVDLSTDALESDTILITPEREVTVTIEKEAKTDKLDLRSKQKPTDSSLKSSKKSNVSKLSSSLARLATPVRPKKDCSGTLSTPKLAKESIEMKKSTSKLVQMSINVNSDVKLMNKSSSVSHKTGIEKAFTPLGKMIRQSFVHTPAPSTSRASVNSVSRHPSGTPQTENRRSRIALEKSFARNRSLDQKLHSPSVSTKKSAAQSPITFSPFSFRTEERAVKRREFFERLEKEAENQKMLDKAKVKSKADFRKTSQSVNLSSAAADRREILSDKTKISVARPLPPKCESKTSTNLVGGRSSQPPRSNAGSKPASGNKPIPVMPTKKKRHENASPNIL</sequence>
<gene>
    <name evidence="2" type="primary">LOC110712535</name>
</gene>
<proteinExistence type="predicted"/>
<feature type="region of interest" description="Disordered" evidence="1">
    <location>
        <begin position="368"/>
        <end position="427"/>
    </location>
</feature>
<dbReference type="GeneID" id="110712535"/>
<dbReference type="OMA" id="HSKIMAT"/>
<feature type="compositionally biased region" description="Polar residues" evidence="1">
    <location>
        <begin position="370"/>
        <end position="391"/>
    </location>
</feature>
<feature type="region of interest" description="Disordered" evidence="1">
    <location>
        <begin position="498"/>
        <end position="560"/>
    </location>
</feature>
<dbReference type="InterPro" id="IPR044216">
    <property type="entry name" value="WDL7"/>
</dbReference>
<evidence type="ECO:0000256" key="1">
    <source>
        <dbReference type="SAM" id="MobiDB-lite"/>
    </source>
</evidence>